<proteinExistence type="predicted"/>
<sequence>MHILPFFSIAEAKENALALHKAFQFYCLSYASAANDSEARPLGLQRTQEVIAKALGCINWCDLVGTLALTTRRPIYFDSNGSACAPHTELAARLLPFLSHEDKGRRVYAALSYSAFGCSPSARKSAYEMIKLMPCKTLDQWHQLQRLEAGYSYVTRYRSHRTIYEYDLLRWEYDKKVAQILGTPAPRKPHKPRSVRVR</sequence>
<dbReference type="AlphaFoldDB" id="A0A250L7C0"/>
<name>A0A250L7C0_9BURK</name>
<protein>
    <submittedName>
        <fullName evidence="1">Uncharacterized protein</fullName>
    </submittedName>
</protein>
<organism evidence="1">
    <name type="scientific">Burkholderia contaminans</name>
    <dbReference type="NCBI Taxonomy" id="488447"/>
    <lineage>
        <taxon>Bacteria</taxon>
        <taxon>Pseudomonadati</taxon>
        <taxon>Pseudomonadota</taxon>
        <taxon>Betaproteobacteria</taxon>
        <taxon>Burkholderiales</taxon>
        <taxon>Burkholderiaceae</taxon>
        <taxon>Burkholderia</taxon>
        <taxon>Burkholderia cepacia complex</taxon>
    </lineage>
</organism>
<reference evidence="1" key="1">
    <citation type="journal article" date="2016" name="Biosci. Biotechnol. Biochem.">
        <title>Bioconversion of AHX to AOH by resting cells of Burkholderia contaminans CH-1.</title>
        <authorList>
            <person name="Choi J.H."/>
            <person name="Kikuchi A."/>
            <person name="Pumkaeo P."/>
            <person name="Hirai H."/>
            <person name="Tokuyama S."/>
            <person name="Kawagishi H."/>
        </authorList>
    </citation>
    <scope>NUCLEOTIDE SEQUENCE</scope>
    <source>
        <strain evidence="1">CH-1</strain>
    </source>
</reference>
<gene>
    <name evidence="1" type="ORF">BCCH1_21420</name>
</gene>
<reference evidence="1" key="2">
    <citation type="journal article" date="2017" name="Genome Announc.">
        <title>High-Quality Draft Genome Sequence of Burkholderia contaminans CH-1, a Gram-Negative Bacterium That Metabolizes 2-Azahypoxanthine, a Plant Growth-Regulating Compound.</title>
        <authorList>
            <person name="Choi J.-H."/>
            <person name="Sugiura H."/>
            <person name="Moriuchi R."/>
            <person name="Kawagishi H."/>
            <person name="Dohra H."/>
        </authorList>
    </citation>
    <scope>NUCLEOTIDE SEQUENCE</scope>
    <source>
        <strain evidence="1">CH-1</strain>
    </source>
</reference>
<accession>A0A250L7C0</accession>
<evidence type="ECO:0000313" key="1">
    <source>
        <dbReference type="EMBL" id="BBA39719.1"/>
    </source>
</evidence>
<dbReference type="EMBL" id="AP018357">
    <property type="protein sequence ID" value="BBA39719.1"/>
    <property type="molecule type" value="Genomic_DNA"/>
</dbReference>